<feature type="transmembrane region" description="Helical" evidence="7">
    <location>
        <begin position="27"/>
        <end position="47"/>
    </location>
</feature>
<evidence type="ECO:0000256" key="4">
    <source>
        <dbReference type="ARBA" id="ARBA00022989"/>
    </source>
</evidence>
<dbReference type="Pfam" id="PF01569">
    <property type="entry name" value="PAP2"/>
    <property type="match status" value="1"/>
</dbReference>
<dbReference type="InterPro" id="IPR043216">
    <property type="entry name" value="PAP-like"/>
</dbReference>
<dbReference type="EMBL" id="KQ085958">
    <property type="protein sequence ID" value="KLO13504.1"/>
    <property type="molecule type" value="Genomic_DNA"/>
</dbReference>
<evidence type="ECO:0000313" key="9">
    <source>
        <dbReference type="EMBL" id="KLO13504.1"/>
    </source>
</evidence>
<dbReference type="InParanoid" id="A0A0H2RNS0"/>
<keyword evidence="5 7" id="KW-0472">Membrane</keyword>
<dbReference type="InterPro" id="IPR036938">
    <property type="entry name" value="PAP2/HPO_sf"/>
</dbReference>
<gene>
    <name evidence="9" type="ORF">SCHPADRAFT_357886</name>
</gene>
<feature type="domain" description="Phosphatidic acid phosphatase type 2/haloperoxidase" evidence="8">
    <location>
        <begin position="110"/>
        <end position="253"/>
    </location>
</feature>
<dbReference type="AlphaFoldDB" id="A0A0H2RNS0"/>
<dbReference type="FunCoup" id="A0A0H2RNS0">
    <property type="interactions" value="75"/>
</dbReference>
<dbReference type="GO" id="GO:0016020">
    <property type="term" value="C:membrane"/>
    <property type="evidence" value="ECO:0007669"/>
    <property type="project" value="UniProtKB-SubCell"/>
</dbReference>
<dbReference type="OrthoDB" id="8907274at2759"/>
<evidence type="ECO:0000256" key="5">
    <source>
        <dbReference type="ARBA" id="ARBA00023136"/>
    </source>
</evidence>
<dbReference type="InterPro" id="IPR000326">
    <property type="entry name" value="PAP2/HPO"/>
</dbReference>
<organism evidence="9 10">
    <name type="scientific">Schizopora paradoxa</name>
    <dbReference type="NCBI Taxonomy" id="27342"/>
    <lineage>
        <taxon>Eukaryota</taxon>
        <taxon>Fungi</taxon>
        <taxon>Dikarya</taxon>
        <taxon>Basidiomycota</taxon>
        <taxon>Agaricomycotina</taxon>
        <taxon>Agaricomycetes</taxon>
        <taxon>Hymenochaetales</taxon>
        <taxon>Schizoporaceae</taxon>
        <taxon>Schizopora</taxon>
    </lineage>
</organism>
<feature type="transmembrane region" description="Helical" evidence="7">
    <location>
        <begin position="105"/>
        <end position="126"/>
    </location>
</feature>
<proteinExistence type="inferred from homology"/>
<dbReference type="PANTHER" id="PTHR10165">
    <property type="entry name" value="LIPID PHOSPHATE PHOSPHATASE"/>
    <property type="match status" value="1"/>
</dbReference>
<name>A0A0H2RNS0_9AGAM</name>
<sequence>MTWFRMTSPGPSSSNATTRRRYRISLLMSYAPDWVLTIALAAVFFSLDKIDGFKREFSIDDPSLRFPFAEKERVPPLALYLLALAAPLILQPIINLLTVRSFWDFHVGSLGVILSLTLAGAVTQIMKITVGRPRPDVISRCKPPSGVLNPEYGLVTATICTETDIHKLRDGWRSFPSGHSSLSFAGLGFLAFYVAGKMHLFDHRGHTAKAWISLAPLAGAALVAVSRTMDYRHHWQDVLTGSALGLATAYFAYRQYYPPLDHELSERPFAPRLVRGGDALEGGAVEGAGAILPTNVRGDGQTGRLSPLQTGRYTDEPGEGSLRGRGRAVVGVDGESGRNSSEMKNLFNPHHQRTDTESSAGLP</sequence>
<feature type="region of interest" description="Disordered" evidence="6">
    <location>
        <begin position="294"/>
        <end position="363"/>
    </location>
</feature>
<feature type="compositionally biased region" description="Polar residues" evidence="6">
    <location>
        <begin position="303"/>
        <end position="312"/>
    </location>
</feature>
<dbReference type="GO" id="GO:0008195">
    <property type="term" value="F:phosphatidate phosphatase activity"/>
    <property type="evidence" value="ECO:0007669"/>
    <property type="project" value="TreeGrafter"/>
</dbReference>
<evidence type="ECO:0000256" key="3">
    <source>
        <dbReference type="ARBA" id="ARBA00022692"/>
    </source>
</evidence>
<evidence type="ECO:0000256" key="2">
    <source>
        <dbReference type="ARBA" id="ARBA00008816"/>
    </source>
</evidence>
<dbReference type="GO" id="GO:0046839">
    <property type="term" value="P:phospholipid dephosphorylation"/>
    <property type="evidence" value="ECO:0007669"/>
    <property type="project" value="TreeGrafter"/>
</dbReference>
<evidence type="ECO:0000256" key="1">
    <source>
        <dbReference type="ARBA" id="ARBA00004141"/>
    </source>
</evidence>
<protein>
    <submittedName>
        <fullName evidence="9">PAP2-domain-containing protein</fullName>
    </submittedName>
</protein>
<dbReference type="STRING" id="27342.A0A0H2RNS0"/>
<evidence type="ECO:0000256" key="6">
    <source>
        <dbReference type="SAM" id="MobiDB-lite"/>
    </source>
</evidence>
<dbReference type="GO" id="GO:0006644">
    <property type="term" value="P:phospholipid metabolic process"/>
    <property type="evidence" value="ECO:0007669"/>
    <property type="project" value="InterPro"/>
</dbReference>
<evidence type="ECO:0000256" key="7">
    <source>
        <dbReference type="SAM" id="Phobius"/>
    </source>
</evidence>
<keyword evidence="4 7" id="KW-1133">Transmembrane helix</keyword>
<dbReference type="Proteomes" id="UP000053477">
    <property type="component" value="Unassembled WGS sequence"/>
</dbReference>
<reference evidence="9 10" key="1">
    <citation type="submission" date="2015-04" db="EMBL/GenBank/DDBJ databases">
        <title>Complete genome sequence of Schizopora paradoxa KUC8140, a cosmopolitan wood degrader in East Asia.</title>
        <authorList>
            <consortium name="DOE Joint Genome Institute"/>
            <person name="Min B."/>
            <person name="Park H."/>
            <person name="Jang Y."/>
            <person name="Kim J.-J."/>
            <person name="Kim K.H."/>
            <person name="Pangilinan J."/>
            <person name="Lipzen A."/>
            <person name="Riley R."/>
            <person name="Grigoriev I.V."/>
            <person name="Spatafora J.W."/>
            <person name="Choi I.-G."/>
        </authorList>
    </citation>
    <scope>NUCLEOTIDE SEQUENCE [LARGE SCALE GENOMIC DNA]</scope>
    <source>
        <strain evidence="9 10">KUC8140</strain>
    </source>
</reference>
<dbReference type="SUPFAM" id="SSF48317">
    <property type="entry name" value="Acid phosphatase/Vanadium-dependent haloperoxidase"/>
    <property type="match status" value="1"/>
</dbReference>
<comment type="subcellular location">
    <subcellularLocation>
        <location evidence="1">Membrane</location>
        <topology evidence="1">Multi-pass membrane protein</topology>
    </subcellularLocation>
</comment>
<dbReference type="FunFam" id="1.20.144.10:FF:000017">
    <property type="entry name" value="Diacylglycerol pyrophosphate phosphatase 1"/>
    <property type="match status" value="1"/>
</dbReference>
<comment type="similarity">
    <text evidence="2">Belongs to the PA-phosphatase related phosphoesterase family.</text>
</comment>
<dbReference type="CDD" id="cd03390">
    <property type="entry name" value="PAP2_containing_1_like"/>
    <property type="match status" value="1"/>
</dbReference>
<keyword evidence="3 7" id="KW-0812">Transmembrane</keyword>
<evidence type="ECO:0000259" key="8">
    <source>
        <dbReference type="SMART" id="SM00014"/>
    </source>
</evidence>
<dbReference type="SMART" id="SM00014">
    <property type="entry name" value="acidPPc"/>
    <property type="match status" value="1"/>
</dbReference>
<evidence type="ECO:0000313" key="10">
    <source>
        <dbReference type="Proteomes" id="UP000053477"/>
    </source>
</evidence>
<keyword evidence="10" id="KW-1185">Reference proteome</keyword>
<dbReference type="PANTHER" id="PTHR10165:SF35">
    <property type="entry name" value="RE23632P"/>
    <property type="match status" value="1"/>
</dbReference>
<feature type="transmembrane region" description="Helical" evidence="7">
    <location>
        <begin position="77"/>
        <end position="98"/>
    </location>
</feature>
<dbReference type="Gene3D" id="1.20.144.10">
    <property type="entry name" value="Phosphatidic acid phosphatase type 2/haloperoxidase"/>
    <property type="match status" value="1"/>
</dbReference>
<accession>A0A0H2RNS0</accession>